<protein>
    <submittedName>
        <fullName evidence="9">Uncharacterized protein LOC117573120</fullName>
    </submittedName>
</protein>
<dbReference type="SUPFAM" id="SSF81321">
    <property type="entry name" value="Family A G protein-coupled receptor-like"/>
    <property type="match status" value="1"/>
</dbReference>
<dbReference type="GO" id="GO:0007166">
    <property type="term" value="P:cell surface receptor signaling pathway"/>
    <property type="evidence" value="ECO:0007669"/>
    <property type="project" value="InterPro"/>
</dbReference>
<feature type="signal peptide" evidence="6">
    <location>
        <begin position="1"/>
        <end position="20"/>
    </location>
</feature>
<dbReference type="RefSeq" id="XP_034111936.2">
    <property type="nucleotide sequence ID" value="XM_034256045.2"/>
</dbReference>
<feature type="transmembrane region" description="Helical" evidence="5">
    <location>
        <begin position="1064"/>
        <end position="1083"/>
    </location>
</feature>
<feature type="transmembrane region" description="Helical" evidence="5">
    <location>
        <begin position="1144"/>
        <end position="1162"/>
    </location>
</feature>
<dbReference type="GeneID" id="117573120"/>
<dbReference type="Pfam" id="PF00002">
    <property type="entry name" value="7tm_2"/>
    <property type="match status" value="1"/>
</dbReference>
<feature type="transmembrane region" description="Helical" evidence="5">
    <location>
        <begin position="1182"/>
        <end position="1208"/>
    </location>
</feature>
<dbReference type="PANTHER" id="PTHR47767:SF1">
    <property type="entry name" value="ADHESION G PROTEIN-COUPLED RECEPTOR G7"/>
    <property type="match status" value="1"/>
</dbReference>
<feature type="transmembrane region" description="Helical" evidence="5">
    <location>
        <begin position="1029"/>
        <end position="1052"/>
    </location>
</feature>
<dbReference type="Gene3D" id="2.60.220.50">
    <property type="match status" value="1"/>
</dbReference>
<dbReference type="GO" id="GO:0004930">
    <property type="term" value="F:G protein-coupled receptor activity"/>
    <property type="evidence" value="ECO:0007669"/>
    <property type="project" value="InterPro"/>
</dbReference>
<dbReference type="CDD" id="cd15040">
    <property type="entry name" value="7tmB2_Adhesion"/>
    <property type="match status" value="1"/>
</dbReference>
<evidence type="ECO:0000256" key="1">
    <source>
        <dbReference type="ARBA" id="ARBA00004141"/>
    </source>
</evidence>
<comment type="subcellular location">
    <subcellularLocation>
        <location evidence="1">Membrane</location>
        <topology evidence="1">Multi-pass membrane protein</topology>
    </subcellularLocation>
</comment>
<feature type="transmembrane region" description="Helical" evidence="5">
    <location>
        <begin position="1095"/>
        <end position="1123"/>
    </location>
</feature>
<dbReference type="Gene3D" id="1.20.1070.10">
    <property type="entry name" value="Rhodopsin 7-helix transmembrane proteins"/>
    <property type="match status" value="1"/>
</dbReference>
<organism evidence="8 9">
    <name type="scientific">Drosophila albomicans</name>
    <name type="common">Fruit fly</name>
    <dbReference type="NCBI Taxonomy" id="7291"/>
    <lineage>
        <taxon>Eukaryota</taxon>
        <taxon>Metazoa</taxon>
        <taxon>Ecdysozoa</taxon>
        <taxon>Arthropoda</taxon>
        <taxon>Hexapoda</taxon>
        <taxon>Insecta</taxon>
        <taxon>Pterygota</taxon>
        <taxon>Neoptera</taxon>
        <taxon>Endopterygota</taxon>
        <taxon>Diptera</taxon>
        <taxon>Brachycera</taxon>
        <taxon>Muscomorpha</taxon>
        <taxon>Ephydroidea</taxon>
        <taxon>Drosophilidae</taxon>
        <taxon>Drosophila</taxon>
    </lineage>
</organism>
<feature type="domain" description="G-protein coupled receptors family 2 profile 2" evidence="7">
    <location>
        <begin position="1027"/>
        <end position="1278"/>
    </location>
</feature>
<reference evidence="9" key="1">
    <citation type="submission" date="2025-08" db="UniProtKB">
        <authorList>
            <consortium name="RefSeq"/>
        </authorList>
    </citation>
    <scope>IDENTIFICATION</scope>
    <source>
        <strain evidence="9">15112-1751.03</strain>
        <tissue evidence="9">Whole Adult</tissue>
    </source>
</reference>
<dbReference type="FunFam" id="1.20.1070.10:FF:000290">
    <property type="entry name" value="GG11888"/>
    <property type="match status" value="1"/>
</dbReference>
<evidence type="ECO:0000256" key="4">
    <source>
        <dbReference type="ARBA" id="ARBA00023136"/>
    </source>
</evidence>
<evidence type="ECO:0000256" key="5">
    <source>
        <dbReference type="SAM" id="Phobius"/>
    </source>
</evidence>
<dbReference type="InterPro" id="IPR017981">
    <property type="entry name" value="GPCR_2-like_7TM"/>
</dbReference>
<evidence type="ECO:0000256" key="3">
    <source>
        <dbReference type="ARBA" id="ARBA00022989"/>
    </source>
</evidence>
<keyword evidence="4 5" id="KW-0472">Membrane</keyword>
<dbReference type="InterPro" id="IPR000832">
    <property type="entry name" value="GPCR_2_secretin-like"/>
</dbReference>
<dbReference type="InterPro" id="IPR046338">
    <property type="entry name" value="GAIN_dom_sf"/>
</dbReference>
<feature type="chain" id="PRO_5038909990" evidence="6">
    <location>
        <begin position="21"/>
        <end position="1312"/>
    </location>
</feature>
<dbReference type="GO" id="GO:0016020">
    <property type="term" value="C:membrane"/>
    <property type="evidence" value="ECO:0007669"/>
    <property type="project" value="UniProtKB-SubCell"/>
</dbReference>
<feature type="transmembrane region" description="Helical" evidence="5">
    <location>
        <begin position="1229"/>
        <end position="1248"/>
    </location>
</feature>
<gene>
    <name evidence="9" type="primary">LOC117573120</name>
</gene>
<keyword evidence="3 5" id="KW-1133">Transmembrane helix</keyword>
<dbReference type="PRINTS" id="PR00249">
    <property type="entry name" value="GPCRSECRETIN"/>
</dbReference>
<evidence type="ECO:0000256" key="6">
    <source>
        <dbReference type="SAM" id="SignalP"/>
    </source>
</evidence>
<proteinExistence type="predicted"/>
<keyword evidence="2 5" id="KW-0812">Transmembrane</keyword>
<keyword evidence="8" id="KW-1185">Reference proteome</keyword>
<sequence>MTSQILFFIVLCVNCSYTFQVKCEDNTTKTTGGIAVWKFRGVRYTTSEDYLCWKENWKLFLRECDTKTGQWLPEKVVCRQQNKKNQYCPENLMEIYNDDESDYLCLKISPMPHKYDDAFCYGSNAIVPSDLSKSQLSNLLLYLFHRNIKEYWLPFRRDDNTMPVKIRLPGKHWGKVVDDDKMKILDFNSNRNCMSAQYINSHLKKKDAEPNIIMKDCQEMLHSICLFQDNFIAASGCPKGFRALSYRPNECYGVRKTKSPFVENMKISLMEYFQNRNILRRVLKKTIPKIKHDQFFEVDRYLDDSADSYVILMNRNEKVKVENQSSDNLPILYKEIVNLEFNTVQLILKIDIELDMLILIVYNREYIWRIGDHDGIKCFTNADYDLLRETNINLIWENENNTKSIYKVNLVGKDPGEYWCECHTIQNFQLVISSRVVTSKETRGHTFSVKLNMTCMRHSKFDLCSNIMQKNIKRIAKHDHEELRKLSKAISPQLILHNTRIMTIEMLASNYTIYWIHITASLMNSAVDNSEEDSSEERDSLENEQRIRHDTSVRMKVWRLLQKLLLIYNVDRKTLVRSTEYCFPELVNTNSDEIFVWNQALRGQMATLSTLCLQNNGMPLTRKCLGNFTYGAYWEELKEKVLCQCKNEKCQITKTLYSLQNSNITREFPEKTVKELKSIIQKNANKLLPADIHYTANILQSSVKYIQKNLNGNVSEKNNLTDVIKYTAHDIVEIYNYIVNVKKSTIRISATLNSTNKLLEAIETTINTLAVQTSENIANATSDETDVAPMDLEILEYVDIGVTAKVSCNFLYFIINPYVANISGIAIFQNDNFTDIPHILNGAFKHQHFRFLQSSHDIQELVSEPNLEFATYLPEKLLDNLNRILNTVNVTEKIKTSIVIKIYSNDKLFQAQGIHDRRAVIGMVVSISLPGHSTQLPENLPIVFRTQKNEFLKDNISTETDPCRYWNYENWAQDGIWLDLRIQETHQDIVICQVSHLTPFAYLVGFNITNVDDDIEFSSRQVHDQVLDIITVIGCSLSLLGICGIFITAATFQSWRQKPSSKVLLQLSAAIALEMIILCFVSTEEYSLHLIINKIIPSCVTIGAFLHYSVLVQFFWMMVIAYLQFKRYVQVFGRTRPTRFLMKSTLFCWGLPLLPVILVVLLDHNSFGKGGICYPSGYALYFGVILPIAVIIIANFIIFCLIIHNILVSTTNPSIRHTEKTVVIYQIRLSVLLFFLLGFTWFFGFLSTMKAGILFSYLFCLTATLQGFVIFLYFIILDPVTRRMWSQYFYKLCSIENNVIHSTSLKDTTDTS</sequence>
<accession>A0A6P8X6V8</accession>
<dbReference type="PANTHER" id="PTHR47767">
    <property type="entry name" value="ADHESION G PROTEIN-COUPLED RECEPTOR G7"/>
    <property type="match status" value="1"/>
</dbReference>
<dbReference type="PROSITE" id="PS50261">
    <property type="entry name" value="G_PROTEIN_RECEP_F2_4"/>
    <property type="match status" value="1"/>
</dbReference>
<evidence type="ECO:0000313" key="8">
    <source>
        <dbReference type="Proteomes" id="UP000515160"/>
    </source>
</evidence>
<dbReference type="AlphaFoldDB" id="A0A6P8X6V8"/>
<keyword evidence="6" id="KW-0732">Signal</keyword>
<feature type="transmembrane region" description="Helical" evidence="5">
    <location>
        <begin position="1254"/>
        <end position="1276"/>
    </location>
</feature>
<dbReference type="Proteomes" id="UP000515160">
    <property type="component" value="Chromosome 2R"/>
</dbReference>
<evidence type="ECO:0000259" key="7">
    <source>
        <dbReference type="PROSITE" id="PS50261"/>
    </source>
</evidence>
<name>A0A6P8X6V8_DROAB</name>
<evidence type="ECO:0000256" key="2">
    <source>
        <dbReference type="ARBA" id="ARBA00022692"/>
    </source>
</evidence>
<evidence type="ECO:0000313" key="9">
    <source>
        <dbReference type="RefSeq" id="XP_034111936.2"/>
    </source>
</evidence>
<dbReference type="InterPro" id="IPR053066">
    <property type="entry name" value="ADGR_G7"/>
</dbReference>
<dbReference type="OrthoDB" id="10037534at2759"/>